<organism evidence="5 6">
    <name type="scientific">Mesorhizobium onobrychidis</name>
    <dbReference type="NCBI Taxonomy" id="2775404"/>
    <lineage>
        <taxon>Bacteria</taxon>
        <taxon>Pseudomonadati</taxon>
        <taxon>Pseudomonadota</taxon>
        <taxon>Alphaproteobacteria</taxon>
        <taxon>Hyphomicrobiales</taxon>
        <taxon>Phyllobacteriaceae</taxon>
        <taxon>Mesorhizobium</taxon>
    </lineage>
</organism>
<dbReference type="Gene3D" id="1.10.10.10">
    <property type="entry name" value="Winged helix-like DNA-binding domain superfamily/Winged helix DNA-binding domain"/>
    <property type="match status" value="1"/>
</dbReference>
<dbReference type="CDD" id="cd06170">
    <property type="entry name" value="LuxR_C_like"/>
    <property type="match status" value="1"/>
</dbReference>
<keyword evidence="2" id="KW-0238">DNA-binding</keyword>
<evidence type="ECO:0000256" key="1">
    <source>
        <dbReference type="ARBA" id="ARBA00023015"/>
    </source>
</evidence>
<dbReference type="PROSITE" id="PS50043">
    <property type="entry name" value="HTH_LUXR_2"/>
    <property type="match status" value="1"/>
</dbReference>
<evidence type="ECO:0000256" key="3">
    <source>
        <dbReference type="ARBA" id="ARBA00023163"/>
    </source>
</evidence>
<proteinExistence type="predicted"/>
<feature type="domain" description="HTH luxR-type" evidence="4">
    <location>
        <begin position="171"/>
        <end position="236"/>
    </location>
</feature>
<gene>
    <name evidence="5" type="ORF">IHQ72_33300</name>
</gene>
<sequence length="240" mass="26454">MRAIFERFLERLSESIDEADLRSAMADVASGFDLLAFAYLSLPPRPNGKPTLISNYPAPWTAHYLANRYQSVDPVIVRARGGGCTFQWGSDLSGAEGASGAQVFEEAAQFGICCGVTFPIIDGRGNFAAMTFAGEKPVPAFFRAAERYEEGLSYIATCFHVFVRRKLTANRMIDGVLLTPREYECLQWAARGKSDWEIGCILGITQRTAAFHLGNARRKLGVTTTRQAIARLARSDFSVH</sequence>
<evidence type="ECO:0000313" key="6">
    <source>
        <dbReference type="Proteomes" id="UP001058098"/>
    </source>
</evidence>
<dbReference type="InterPro" id="IPR016032">
    <property type="entry name" value="Sig_transdc_resp-reg_C-effctor"/>
</dbReference>
<dbReference type="Pfam" id="PF03472">
    <property type="entry name" value="Autoind_bind"/>
    <property type="match status" value="1"/>
</dbReference>
<dbReference type="SUPFAM" id="SSF46894">
    <property type="entry name" value="C-terminal effector domain of the bipartite response regulators"/>
    <property type="match status" value="1"/>
</dbReference>
<protein>
    <submittedName>
        <fullName evidence="5">LuxR family transcriptional regulator</fullName>
    </submittedName>
</protein>
<evidence type="ECO:0000256" key="2">
    <source>
        <dbReference type="ARBA" id="ARBA00023125"/>
    </source>
</evidence>
<reference evidence="5" key="1">
    <citation type="submission" date="2020-09" db="EMBL/GenBank/DDBJ databases">
        <title>Rhizobia associated with sainfoin plants.</title>
        <authorList>
            <person name="Asharfi S."/>
            <person name="Kuzmanovic N."/>
            <person name="Bunk B."/>
            <person name="Sproeer C."/>
            <person name="Becker M."/>
            <person name="Thuenen T."/>
        </authorList>
    </citation>
    <scope>NUCLEOTIDE SEQUENCE</scope>
    <source>
        <strain evidence="5">OM4</strain>
    </source>
</reference>
<dbReference type="Proteomes" id="UP001058098">
    <property type="component" value="Chromosome"/>
</dbReference>
<dbReference type="InterPro" id="IPR005143">
    <property type="entry name" value="TF_LuxR_autoind-bd_dom"/>
</dbReference>
<dbReference type="Gene3D" id="3.30.450.80">
    <property type="entry name" value="Transcription factor LuxR-like, autoinducer-binding domain"/>
    <property type="match status" value="1"/>
</dbReference>
<evidence type="ECO:0000259" key="4">
    <source>
        <dbReference type="PROSITE" id="PS50043"/>
    </source>
</evidence>
<evidence type="ECO:0000313" key="5">
    <source>
        <dbReference type="EMBL" id="UVC15334.1"/>
    </source>
</evidence>
<keyword evidence="6" id="KW-1185">Reference proteome</keyword>
<dbReference type="EMBL" id="CP062229">
    <property type="protein sequence ID" value="UVC15334.1"/>
    <property type="molecule type" value="Genomic_DNA"/>
</dbReference>
<dbReference type="SMART" id="SM00421">
    <property type="entry name" value="HTH_LUXR"/>
    <property type="match status" value="1"/>
</dbReference>
<keyword evidence="3" id="KW-0804">Transcription</keyword>
<dbReference type="InterPro" id="IPR036388">
    <property type="entry name" value="WH-like_DNA-bd_sf"/>
</dbReference>
<dbReference type="Pfam" id="PF00196">
    <property type="entry name" value="GerE"/>
    <property type="match status" value="1"/>
</dbReference>
<keyword evidence="1" id="KW-0805">Transcription regulation</keyword>
<dbReference type="InterPro" id="IPR000792">
    <property type="entry name" value="Tscrpt_reg_LuxR_C"/>
</dbReference>
<accession>A0ABY5QWN3</accession>
<name>A0ABY5QWN3_9HYPH</name>
<dbReference type="SUPFAM" id="SSF75516">
    <property type="entry name" value="Pheromone-binding domain of LuxR-like quorum-sensing transcription factors"/>
    <property type="match status" value="1"/>
</dbReference>
<dbReference type="InterPro" id="IPR036693">
    <property type="entry name" value="TF_LuxR_autoind-bd_dom_sf"/>
</dbReference>
<dbReference type="PRINTS" id="PR00038">
    <property type="entry name" value="HTHLUXR"/>
</dbReference>
<dbReference type="PANTHER" id="PTHR44688">
    <property type="entry name" value="DNA-BINDING TRANSCRIPTIONAL ACTIVATOR DEVR_DOSR"/>
    <property type="match status" value="1"/>
</dbReference>
<dbReference type="PANTHER" id="PTHR44688:SF16">
    <property type="entry name" value="DNA-BINDING TRANSCRIPTIONAL ACTIVATOR DEVR_DOSR"/>
    <property type="match status" value="1"/>
</dbReference>